<evidence type="ECO:0000313" key="7">
    <source>
        <dbReference type="Proteomes" id="UP000326865"/>
    </source>
</evidence>
<evidence type="ECO:0000256" key="1">
    <source>
        <dbReference type="SAM" id="MobiDB-lite"/>
    </source>
</evidence>
<dbReference type="EMBL" id="QMDY01000010">
    <property type="protein sequence ID" value="KAB7514115.1"/>
    <property type="molecule type" value="Genomic_DNA"/>
</dbReference>
<dbReference type="EMBL" id="QJOW01000009">
    <property type="protein sequence ID" value="KAB7512716.1"/>
    <property type="molecule type" value="Genomic_DNA"/>
</dbReference>
<organism evidence="3 6">
    <name type="scientific">Halosegnis rubeus</name>
    <dbReference type="NCBI Taxonomy" id="2212850"/>
    <lineage>
        <taxon>Archaea</taxon>
        <taxon>Methanobacteriati</taxon>
        <taxon>Methanobacteriota</taxon>
        <taxon>Stenosarchaea group</taxon>
        <taxon>Halobacteria</taxon>
        <taxon>Halobacteriales</taxon>
        <taxon>Natronomonadaceae</taxon>
        <taxon>Halosegnis</taxon>
    </lineage>
</organism>
<comment type="caution">
    <text evidence="3">The sequence shown here is derived from an EMBL/GenBank/DDBJ whole genome shotgun (WGS) entry which is preliminary data.</text>
</comment>
<accession>A0A5N5U1P4</accession>
<dbReference type="SUPFAM" id="SSF56281">
    <property type="entry name" value="Metallo-hydrolase/oxidoreductase"/>
    <property type="match status" value="1"/>
</dbReference>
<gene>
    <name evidence="2" type="ORF">DM867_12760</name>
    <name evidence="3" type="ORF">DMP03_13775</name>
    <name evidence="4" type="ORF">DP108_12465</name>
</gene>
<name>A0A5N5U2D7_9EURY</name>
<dbReference type="InterPro" id="IPR036866">
    <property type="entry name" value="RibonucZ/Hydroxyglut_hydro"/>
</dbReference>
<reference evidence="5 6" key="1">
    <citation type="submission" date="2019-10" db="EMBL/GenBank/DDBJ databases">
        <title>Unraveling microbial dark matter from salterns through culturing: the case of the genus Halosegnis.</title>
        <authorList>
            <person name="Duran-Viseras A."/>
            <person name="Andrei A.-S."/>
            <person name="Vera-Gargallo B."/>
            <person name="Ghai R."/>
            <person name="Sanchez-Porro C."/>
            <person name="Ventosa A."/>
        </authorList>
    </citation>
    <scope>NUCLEOTIDE SEQUENCE [LARGE SCALE GENOMIC DNA]</scope>
    <source>
        <strain evidence="3 6">F17-44</strain>
        <strain evidence="2 7">F18-79</strain>
        <strain evidence="4 5">F19-13</strain>
    </source>
</reference>
<keyword evidence="7" id="KW-1185">Reference proteome</keyword>
<evidence type="ECO:0000313" key="3">
    <source>
        <dbReference type="EMBL" id="KAB7512716.1"/>
    </source>
</evidence>
<evidence type="ECO:0000313" key="6">
    <source>
        <dbReference type="Proteomes" id="UP000326302"/>
    </source>
</evidence>
<protein>
    <recommendedName>
        <fullName evidence="8">MBL fold metallo-hydrolase</fullName>
    </recommendedName>
</protein>
<dbReference type="AlphaFoldDB" id="A0A5N5U2D7"/>
<dbReference type="EMBL" id="QKKZ01000009">
    <property type="protein sequence ID" value="KAB7512456.1"/>
    <property type="molecule type" value="Genomic_DNA"/>
</dbReference>
<accession>A0A5N5U6B9</accession>
<dbReference type="OrthoDB" id="169463at2157"/>
<feature type="region of interest" description="Disordered" evidence="1">
    <location>
        <begin position="1"/>
        <end position="20"/>
    </location>
</feature>
<dbReference type="RefSeq" id="WP_152121119.1">
    <property type="nucleotide sequence ID" value="NZ_QJOW01000009.1"/>
</dbReference>
<sequence>MPMKGDGTTEPRKIDDADDGVGWIAYPDEGMQRASHALATDAGTLLVDPVDADGVEELYADRGEVGGIAILLDRHVRDAEVFADRHDVPVYAPSWMNVDKKLDGSADPIEEFLADTDYDCIDLDVSVWDEAILTDGETLVVPEALGTVGYFCAGDEPIGVHPMLRLFPPRSLREYDTRRVRVGHGAGVAAETTMLIRDAVDNARRRLPKAYLGALRDLL</sequence>
<proteinExistence type="predicted"/>
<accession>A0A5N5U2D7</accession>
<dbReference type="Proteomes" id="UP000326865">
    <property type="component" value="Unassembled WGS sequence"/>
</dbReference>
<dbReference type="Proteomes" id="UP000326302">
    <property type="component" value="Unassembled WGS sequence"/>
</dbReference>
<dbReference type="Gene3D" id="3.60.15.10">
    <property type="entry name" value="Ribonuclease Z/Hydroxyacylglutathione hydrolase-like"/>
    <property type="match status" value="1"/>
</dbReference>
<evidence type="ECO:0000313" key="4">
    <source>
        <dbReference type="EMBL" id="KAB7514115.1"/>
    </source>
</evidence>
<evidence type="ECO:0000313" key="2">
    <source>
        <dbReference type="EMBL" id="KAB7512456.1"/>
    </source>
</evidence>
<evidence type="ECO:0000313" key="5">
    <source>
        <dbReference type="Proteomes" id="UP000326207"/>
    </source>
</evidence>
<dbReference type="Proteomes" id="UP000326207">
    <property type="component" value="Unassembled WGS sequence"/>
</dbReference>
<evidence type="ECO:0008006" key="8">
    <source>
        <dbReference type="Google" id="ProtNLM"/>
    </source>
</evidence>